<feature type="active site" evidence="6">
    <location>
        <position position="237"/>
    </location>
</feature>
<dbReference type="GO" id="GO:0030198">
    <property type="term" value="P:extracellular matrix organization"/>
    <property type="evidence" value="ECO:0007669"/>
    <property type="project" value="TreeGrafter"/>
</dbReference>
<feature type="binding site" evidence="7">
    <location>
        <position position="192"/>
    </location>
    <ligand>
        <name>Zn(2+)</name>
        <dbReference type="ChEBI" id="CHEBI:29105"/>
        <label>1</label>
    </ligand>
</feature>
<dbReference type="InterPro" id="IPR058502">
    <property type="entry name" value="PLL-like_beta-prop"/>
</dbReference>
<keyword evidence="7" id="KW-0106">Calcium</keyword>
<comment type="caution">
    <text evidence="9">The sequence shown here is derived from an EMBL/GenBank/DDBJ whole genome shotgun (WGS) entry which is preliminary data.</text>
</comment>
<dbReference type="AlphaFoldDB" id="A0AAV9HWV5"/>
<evidence type="ECO:0000256" key="1">
    <source>
        <dbReference type="ARBA" id="ARBA00022670"/>
    </source>
</evidence>
<feature type="binding site" evidence="7">
    <location>
        <position position="246"/>
    </location>
    <ligand>
        <name>Zn(2+)</name>
        <dbReference type="ChEBI" id="CHEBI:29105"/>
        <label>2</label>
        <note>catalytic</note>
    </ligand>
</feature>
<evidence type="ECO:0000256" key="3">
    <source>
        <dbReference type="ARBA" id="ARBA00022801"/>
    </source>
</evidence>
<proteinExistence type="predicted"/>
<feature type="binding site" evidence="7">
    <location>
        <position position="254"/>
    </location>
    <ligand>
        <name>Zn(2+)</name>
        <dbReference type="ChEBI" id="CHEBI:29105"/>
        <label>2</label>
        <note>catalytic</note>
    </ligand>
</feature>
<keyword evidence="2 7" id="KW-0479">Metal-binding</keyword>
<dbReference type="SUPFAM" id="SSF47090">
    <property type="entry name" value="PGBD-like"/>
    <property type="match status" value="1"/>
</dbReference>
<dbReference type="InterPro" id="IPR021190">
    <property type="entry name" value="Pept_M10A"/>
</dbReference>
<dbReference type="CDD" id="cd22954">
    <property type="entry name" value="PLL_lectin"/>
    <property type="match status" value="1"/>
</dbReference>
<dbReference type="GO" id="GO:0031012">
    <property type="term" value="C:extracellular matrix"/>
    <property type="evidence" value="ECO:0007669"/>
    <property type="project" value="InterPro"/>
</dbReference>
<dbReference type="PANTHER" id="PTHR10201">
    <property type="entry name" value="MATRIX METALLOPROTEINASE"/>
    <property type="match status" value="1"/>
</dbReference>
<evidence type="ECO:0000259" key="8">
    <source>
        <dbReference type="SMART" id="SM00235"/>
    </source>
</evidence>
<protein>
    <submittedName>
        <fullName evidence="9">Carbohydrate-binding protein</fullName>
    </submittedName>
</protein>
<evidence type="ECO:0000256" key="7">
    <source>
        <dbReference type="PIRSR" id="PIRSR621190-2"/>
    </source>
</evidence>
<evidence type="ECO:0000313" key="9">
    <source>
        <dbReference type="EMBL" id="KAK4465206.1"/>
    </source>
</evidence>
<evidence type="ECO:0000256" key="4">
    <source>
        <dbReference type="ARBA" id="ARBA00022833"/>
    </source>
</evidence>
<dbReference type="Pfam" id="PF00413">
    <property type="entry name" value="Peptidase_M10"/>
    <property type="match status" value="1"/>
</dbReference>
<dbReference type="PANTHER" id="PTHR10201:SF323">
    <property type="entry name" value="MATRIX METALLOPROTEINASE-21"/>
    <property type="match status" value="1"/>
</dbReference>
<dbReference type="GO" id="GO:0030574">
    <property type="term" value="P:collagen catabolic process"/>
    <property type="evidence" value="ECO:0007669"/>
    <property type="project" value="TreeGrafter"/>
</dbReference>
<dbReference type="SUPFAM" id="SSF55486">
    <property type="entry name" value="Metalloproteases ('zincins'), catalytic domain"/>
    <property type="match status" value="1"/>
</dbReference>
<dbReference type="GO" id="GO:0004222">
    <property type="term" value="F:metalloendopeptidase activity"/>
    <property type="evidence" value="ECO:0007669"/>
    <property type="project" value="InterPro"/>
</dbReference>
<feature type="binding site" evidence="7">
    <location>
        <position position="236"/>
    </location>
    <ligand>
        <name>Zn(2+)</name>
        <dbReference type="ChEBI" id="CHEBI:29105"/>
        <label>2</label>
        <note>catalytic</note>
    </ligand>
</feature>
<comment type="cofactor">
    <cofactor evidence="7">
        <name>Zn(2+)</name>
        <dbReference type="ChEBI" id="CHEBI:29105"/>
    </cofactor>
    <text evidence="7">Binds 2 Zn(2+) ions per subunit.</text>
</comment>
<feature type="binding site" evidence="7">
    <location>
        <position position="214"/>
    </location>
    <ligand>
        <name>Ca(2+)</name>
        <dbReference type="ChEBI" id="CHEBI:29108"/>
        <label>1</label>
    </ligand>
</feature>
<dbReference type="InterPro" id="IPR024079">
    <property type="entry name" value="MetalloPept_cat_dom_sf"/>
</dbReference>
<gene>
    <name evidence="9" type="ORF">QBC42DRAFT_283598</name>
</gene>
<sequence>MSASSPPSTFPHPRDAAKVPFNLAKIKKIDTFCVGDKLDVTEVNNYLKHFGFMPADASPQSDDGAVGEETSTAIKAFQKFFALTVDGTFGPETRAAMGEARCGFPDLVHGVDFSVSGPWARRQLKYAFGKMSSQIGADVAKAAFRRALATWAKAVAGMTFQEVRTDAGPDFIIEWRPAADPDHSMVGGVLAHADFPPGFSVVVTKPPLPLHYDDTEHTWVDGAVANGYDIETIGLHEVGHILGLYHSNVAGSVMYPTVSANLTKRTLTPDDQQGIRNLYPAWQYIGGVWSGTPGVCSWAEGRTDVFVRGTNNSVFHKWQNGGGTTWGPSETGFENLAGTIYGDITAVSWGPNRIDLFVLGTDNACWHNWWDGTRWGGWESLGGGIIGDICAVSWGAGRLDLFVRGMDNGVYHKAWNGSAWLPSKTGWENLGGKILGSPKAACWGPNRIDVLVRGTDNAVYQKTWNGAVWQPSVTGWQSLGGTVVDDVTPVSWGPNRLDLFVQGTNNAVYQKTWNGSAWLPSPTGWTSLGGVLVSRPAAVAWGGNKITVAGQGTDNACWIKEWNGSAWSDWKSLGGVITGSPVLDPRGGDRIAVYVRGTNAGLYVYD</sequence>
<evidence type="ECO:0000256" key="2">
    <source>
        <dbReference type="ARBA" id="ARBA00022723"/>
    </source>
</evidence>
<dbReference type="GO" id="GO:0008270">
    <property type="term" value="F:zinc ion binding"/>
    <property type="evidence" value="ECO:0007669"/>
    <property type="project" value="InterPro"/>
</dbReference>
<reference evidence="9" key="2">
    <citation type="submission" date="2023-06" db="EMBL/GenBank/DDBJ databases">
        <authorList>
            <consortium name="Lawrence Berkeley National Laboratory"/>
            <person name="Mondo S.J."/>
            <person name="Hensen N."/>
            <person name="Bonometti L."/>
            <person name="Westerberg I."/>
            <person name="Brannstrom I.O."/>
            <person name="Guillou S."/>
            <person name="Cros-Aarteil S."/>
            <person name="Calhoun S."/>
            <person name="Haridas S."/>
            <person name="Kuo A."/>
            <person name="Pangilinan J."/>
            <person name="Riley R."/>
            <person name="Labutti K."/>
            <person name="Andreopoulos B."/>
            <person name="Lipzen A."/>
            <person name="Chen C."/>
            <person name="Yanf M."/>
            <person name="Daum C."/>
            <person name="Ng V."/>
            <person name="Clum A."/>
            <person name="Steindorff A."/>
            <person name="Ohm R."/>
            <person name="Martin F."/>
            <person name="Silar P."/>
            <person name="Natvig D."/>
            <person name="Lalanne C."/>
            <person name="Gautier V."/>
            <person name="Ament-Velasquez S.L."/>
            <person name="Kruys A."/>
            <person name="Hutchinson M.I."/>
            <person name="Powell A.J."/>
            <person name="Barry K."/>
            <person name="Miller A.N."/>
            <person name="Grigoriev I.V."/>
            <person name="Debuchy R."/>
            <person name="Gladieux P."/>
            <person name="Thoren M.H."/>
            <person name="Johannesson H."/>
        </authorList>
    </citation>
    <scope>NUCLEOTIDE SEQUENCE</scope>
    <source>
        <strain evidence="9">PSN324</strain>
    </source>
</reference>
<feature type="domain" description="Peptidase metallopeptidase" evidence="8">
    <location>
        <begin position="115"/>
        <end position="281"/>
    </location>
</feature>
<name>A0AAV9HWV5_9PEZI</name>
<dbReference type="InterPro" id="IPR036365">
    <property type="entry name" value="PGBD-like_sf"/>
</dbReference>
<feature type="binding site" evidence="7">
    <location>
        <position position="211"/>
    </location>
    <ligand>
        <name>Zn(2+)</name>
        <dbReference type="ChEBI" id="CHEBI:29105"/>
        <label>1</label>
    </ligand>
</feature>
<dbReference type="Gene3D" id="2.120.10.70">
    <property type="entry name" value="Fucose-specific lectin"/>
    <property type="match status" value="2"/>
</dbReference>
<dbReference type="SMART" id="SM00235">
    <property type="entry name" value="ZnMc"/>
    <property type="match status" value="1"/>
</dbReference>
<dbReference type="InterPro" id="IPR006026">
    <property type="entry name" value="Peptidase_Metallo"/>
</dbReference>
<dbReference type="SUPFAM" id="SSF89372">
    <property type="entry name" value="Fucose-specific lectin"/>
    <property type="match status" value="2"/>
</dbReference>
<feature type="binding site" evidence="7">
    <location>
        <position position="170"/>
    </location>
    <ligand>
        <name>Ca(2+)</name>
        <dbReference type="ChEBI" id="CHEBI:29108"/>
        <label>2</label>
    </ligand>
</feature>
<keyword evidence="3" id="KW-0378">Hydrolase</keyword>
<evidence type="ECO:0000256" key="5">
    <source>
        <dbReference type="ARBA" id="ARBA00023049"/>
    </source>
</evidence>
<keyword evidence="10" id="KW-1185">Reference proteome</keyword>
<evidence type="ECO:0000313" key="10">
    <source>
        <dbReference type="Proteomes" id="UP001321749"/>
    </source>
</evidence>
<evidence type="ECO:0000256" key="6">
    <source>
        <dbReference type="PIRSR" id="PIRSR621190-1"/>
    </source>
</evidence>
<reference evidence="9" key="1">
    <citation type="journal article" date="2023" name="Mol. Phylogenet. Evol.">
        <title>Genome-scale phylogeny and comparative genomics of the fungal order Sordariales.</title>
        <authorList>
            <person name="Hensen N."/>
            <person name="Bonometti L."/>
            <person name="Westerberg I."/>
            <person name="Brannstrom I.O."/>
            <person name="Guillou S."/>
            <person name="Cros-Aarteil S."/>
            <person name="Calhoun S."/>
            <person name="Haridas S."/>
            <person name="Kuo A."/>
            <person name="Mondo S."/>
            <person name="Pangilinan J."/>
            <person name="Riley R."/>
            <person name="LaButti K."/>
            <person name="Andreopoulos B."/>
            <person name="Lipzen A."/>
            <person name="Chen C."/>
            <person name="Yan M."/>
            <person name="Daum C."/>
            <person name="Ng V."/>
            <person name="Clum A."/>
            <person name="Steindorff A."/>
            <person name="Ohm R.A."/>
            <person name="Martin F."/>
            <person name="Silar P."/>
            <person name="Natvig D.O."/>
            <person name="Lalanne C."/>
            <person name="Gautier V."/>
            <person name="Ament-Velasquez S.L."/>
            <person name="Kruys A."/>
            <person name="Hutchinson M.I."/>
            <person name="Powell A.J."/>
            <person name="Barry K."/>
            <person name="Miller A.N."/>
            <person name="Grigoriev I.V."/>
            <person name="Debuchy R."/>
            <person name="Gladieux P."/>
            <person name="Hiltunen Thoren M."/>
            <person name="Johannesson H."/>
        </authorList>
    </citation>
    <scope>NUCLEOTIDE SEQUENCE</scope>
    <source>
        <strain evidence="9">PSN324</strain>
    </source>
</reference>
<feature type="binding site" evidence="7">
    <location>
        <position position="213"/>
    </location>
    <ligand>
        <name>Ca(2+)</name>
        <dbReference type="ChEBI" id="CHEBI:29108"/>
        <label>3</label>
    </ligand>
</feature>
<dbReference type="Gene3D" id="3.40.390.10">
    <property type="entry name" value="Collagenase (Catalytic Domain)"/>
    <property type="match status" value="1"/>
</dbReference>
<feature type="binding site" evidence="7">
    <location>
        <position position="240"/>
    </location>
    <ligand>
        <name>Zn(2+)</name>
        <dbReference type="ChEBI" id="CHEBI:29105"/>
        <label>2</label>
        <note>catalytic</note>
    </ligand>
</feature>
<dbReference type="InterPro" id="IPR002477">
    <property type="entry name" value="Peptidoglycan-bd-like"/>
</dbReference>
<dbReference type="GO" id="GO:0006508">
    <property type="term" value="P:proteolysis"/>
    <property type="evidence" value="ECO:0007669"/>
    <property type="project" value="UniProtKB-KW"/>
</dbReference>
<feature type="binding site" evidence="7">
    <location>
        <position position="216"/>
    </location>
    <ligand>
        <name>Ca(2+)</name>
        <dbReference type="ChEBI" id="CHEBI:29108"/>
        <label>3</label>
    </ligand>
</feature>
<dbReference type="Pfam" id="PF01471">
    <property type="entry name" value="PG_binding_1"/>
    <property type="match status" value="1"/>
</dbReference>
<accession>A0AAV9HWV5</accession>
<keyword evidence="1" id="KW-0645">Protease</keyword>
<feature type="binding site" evidence="7">
    <location>
        <position position="216"/>
    </location>
    <ligand>
        <name>Ca(2+)</name>
        <dbReference type="ChEBI" id="CHEBI:29108"/>
        <label>1</label>
    </ligand>
</feature>
<dbReference type="EMBL" id="MU864941">
    <property type="protein sequence ID" value="KAK4465206.1"/>
    <property type="molecule type" value="Genomic_DNA"/>
</dbReference>
<dbReference type="Pfam" id="PF26607">
    <property type="entry name" value="DUF8189"/>
    <property type="match status" value="1"/>
</dbReference>
<keyword evidence="4 7" id="KW-0862">Zinc</keyword>
<dbReference type="InterPro" id="IPR001818">
    <property type="entry name" value="Pept_M10_metallopeptidase"/>
</dbReference>
<feature type="binding site" description="in inhibited form" evidence="7">
    <location>
        <position position="102"/>
    </location>
    <ligand>
        <name>Zn(2+)</name>
        <dbReference type="ChEBI" id="CHEBI:29105"/>
        <label>2</label>
        <note>catalytic</note>
    </ligand>
</feature>
<dbReference type="PRINTS" id="PR00138">
    <property type="entry name" value="MATRIXIN"/>
</dbReference>
<comment type="cofactor">
    <cofactor evidence="7">
        <name>Ca(2+)</name>
        <dbReference type="ChEBI" id="CHEBI:29108"/>
    </cofactor>
    <text evidence="7">Can bind about 5 Ca(2+) ions per subunit.</text>
</comment>
<keyword evidence="5" id="KW-0482">Metalloprotease</keyword>
<organism evidence="9 10">
    <name type="scientific">Cladorrhinum samala</name>
    <dbReference type="NCBI Taxonomy" id="585594"/>
    <lineage>
        <taxon>Eukaryota</taxon>
        <taxon>Fungi</taxon>
        <taxon>Dikarya</taxon>
        <taxon>Ascomycota</taxon>
        <taxon>Pezizomycotina</taxon>
        <taxon>Sordariomycetes</taxon>
        <taxon>Sordariomycetidae</taxon>
        <taxon>Sordariales</taxon>
        <taxon>Podosporaceae</taxon>
        <taxon>Cladorrhinum</taxon>
    </lineage>
</organism>
<dbReference type="Proteomes" id="UP001321749">
    <property type="component" value="Unassembled WGS sequence"/>
</dbReference>
<feature type="binding site" evidence="7">
    <location>
        <position position="182"/>
    </location>
    <ligand>
        <name>Zn(2+)</name>
        <dbReference type="ChEBI" id="CHEBI:29105"/>
        <label>1</label>
    </ligand>
</feature>